<feature type="region of interest" description="Disordered" evidence="1">
    <location>
        <begin position="151"/>
        <end position="180"/>
    </location>
</feature>
<feature type="signal peptide" evidence="3">
    <location>
        <begin position="1"/>
        <end position="29"/>
    </location>
</feature>
<evidence type="ECO:0000313" key="5">
    <source>
        <dbReference type="Proteomes" id="UP000807306"/>
    </source>
</evidence>
<feature type="compositionally biased region" description="Low complexity" evidence="1">
    <location>
        <begin position="151"/>
        <end position="179"/>
    </location>
</feature>
<dbReference type="OrthoDB" id="2596908at2759"/>
<evidence type="ECO:0000313" key="4">
    <source>
        <dbReference type="EMBL" id="KAF9529430.1"/>
    </source>
</evidence>
<keyword evidence="2" id="KW-0472">Membrane</keyword>
<name>A0A9P6JRC6_9AGAR</name>
<organism evidence="4 5">
    <name type="scientific">Crepidotus variabilis</name>
    <dbReference type="NCBI Taxonomy" id="179855"/>
    <lineage>
        <taxon>Eukaryota</taxon>
        <taxon>Fungi</taxon>
        <taxon>Dikarya</taxon>
        <taxon>Basidiomycota</taxon>
        <taxon>Agaricomycotina</taxon>
        <taxon>Agaricomycetes</taxon>
        <taxon>Agaricomycetidae</taxon>
        <taxon>Agaricales</taxon>
        <taxon>Agaricineae</taxon>
        <taxon>Crepidotaceae</taxon>
        <taxon>Crepidotus</taxon>
    </lineage>
</organism>
<evidence type="ECO:0000256" key="1">
    <source>
        <dbReference type="SAM" id="MobiDB-lite"/>
    </source>
</evidence>
<evidence type="ECO:0000256" key="2">
    <source>
        <dbReference type="SAM" id="Phobius"/>
    </source>
</evidence>
<accession>A0A9P6JRC6</accession>
<keyword evidence="5" id="KW-1185">Reference proteome</keyword>
<feature type="region of interest" description="Disordered" evidence="1">
    <location>
        <begin position="84"/>
        <end position="120"/>
    </location>
</feature>
<proteinExistence type="predicted"/>
<reference evidence="4" key="1">
    <citation type="submission" date="2020-11" db="EMBL/GenBank/DDBJ databases">
        <authorList>
            <consortium name="DOE Joint Genome Institute"/>
            <person name="Ahrendt S."/>
            <person name="Riley R."/>
            <person name="Andreopoulos W."/>
            <person name="Labutti K."/>
            <person name="Pangilinan J."/>
            <person name="Ruiz-Duenas F.J."/>
            <person name="Barrasa J.M."/>
            <person name="Sanchez-Garcia M."/>
            <person name="Camarero S."/>
            <person name="Miyauchi S."/>
            <person name="Serrano A."/>
            <person name="Linde D."/>
            <person name="Babiker R."/>
            <person name="Drula E."/>
            <person name="Ayuso-Fernandez I."/>
            <person name="Pacheco R."/>
            <person name="Padilla G."/>
            <person name="Ferreira P."/>
            <person name="Barriuso J."/>
            <person name="Kellner H."/>
            <person name="Castanera R."/>
            <person name="Alfaro M."/>
            <person name="Ramirez L."/>
            <person name="Pisabarro A.G."/>
            <person name="Kuo A."/>
            <person name="Tritt A."/>
            <person name="Lipzen A."/>
            <person name="He G."/>
            <person name="Yan M."/>
            <person name="Ng V."/>
            <person name="Cullen D."/>
            <person name="Martin F."/>
            <person name="Rosso M.-N."/>
            <person name="Henrissat B."/>
            <person name="Hibbett D."/>
            <person name="Martinez A.T."/>
            <person name="Grigoriev I.V."/>
        </authorList>
    </citation>
    <scope>NUCLEOTIDE SEQUENCE</scope>
    <source>
        <strain evidence="4">CBS 506.95</strain>
    </source>
</reference>
<comment type="caution">
    <text evidence="4">The sequence shown here is derived from an EMBL/GenBank/DDBJ whole genome shotgun (WGS) entry which is preliminary data.</text>
</comment>
<evidence type="ECO:0000256" key="3">
    <source>
        <dbReference type="SAM" id="SignalP"/>
    </source>
</evidence>
<feature type="transmembrane region" description="Helical" evidence="2">
    <location>
        <begin position="283"/>
        <end position="307"/>
    </location>
</feature>
<keyword evidence="2" id="KW-1133">Transmembrane helix</keyword>
<dbReference type="Proteomes" id="UP000807306">
    <property type="component" value="Unassembled WGS sequence"/>
</dbReference>
<keyword evidence="3" id="KW-0732">Signal</keyword>
<keyword evidence="2" id="KW-0812">Transmembrane</keyword>
<protein>
    <submittedName>
        <fullName evidence="4">Uncharacterized protein</fullName>
    </submittedName>
</protein>
<gene>
    <name evidence="4" type="ORF">CPB83DRAFT_875555</name>
</gene>
<sequence length="339" mass="32828">MFSYIRLDSVAFLAFFLQSLLLLSSSANALPILARQVNGQPKSVTTVHTTMTPSGPVTETCVLVFNPVKDAQGKDAVEEVKTCTVTSGDVGSSSSSQASSSSSSSTSASTATPSSSSSSAAAVTTSAASTSSVVSTAATSAVTSVVSSAQTSAASPTSSAAGTTAAPATSTPVAATSTGNGDITVIGTRSVSSSVAAPSAAVTSSSSAAAAATTTSSGPSASSAPVPVVVNGMSTVPGSPVTTAVPDNVPTPSAAAASGTAAAAETTPTQAAALALPGKTLSVLPIGLGVFAGISVIALIVVGLVTYERTKFRKARCYKFRQQRLAEQASAIGYGGAAV</sequence>
<feature type="chain" id="PRO_5040116064" evidence="3">
    <location>
        <begin position="30"/>
        <end position="339"/>
    </location>
</feature>
<dbReference type="EMBL" id="MU157846">
    <property type="protein sequence ID" value="KAF9529430.1"/>
    <property type="molecule type" value="Genomic_DNA"/>
</dbReference>
<dbReference type="AlphaFoldDB" id="A0A9P6JRC6"/>